<keyword evidence="3" id="KW-1185">Reference proteome</keyword>
<reference evidence="2" key="1">
    <citation type="submission" date="2014-09" db="EMBL/GenBank/DDBJ databases">
        <title>Draft genome sequence of an oleaginous Mucoromycotina fungus Mucor ambiguus NBRC6742.</title>
        <authorList>
            <person name="Takeda I."/>
            <person name="Yamane N."/>
            <person name="Morita T."/>
            <person name="Tamano K."/>
            <person name="Machida M."/>
            <person name="Baker S."/>
            <person name="Koike H."/>
        </authorList>
    </citation>
    <scope>NUCLEOTIDE SEQUENCE</scope>
    <source>
        <strain evidence="2">NBRC 6742</strain>
    </source>
</reference>
<accession>A0A0C9N6C6</accession>
<gene>
    <name evidence="2" type="ORF">MAM1_0325c09685</name>
</gene>
<evidence type="ECO:0000313" key="3">
    <source>
        <dbReference type="Proteomes" id="UP000053815"/>
    </source>
</evidence>
<organism evidence="2">
    <name type="scientific">Mucor ambiguus</name>
    <dbReference type="NCBI Taxonomy" id="91626"/>
    <lineage>
        <taxon>Eukaryota</taxon>
        <taxon>Fungi</taxon>
        <taxon>Fungi incertae sedis</taxon>
        <taxon>Mucoromycota</taxon>
        <taxon>Mucoromycotina</taxon>
        <taxon>Mucoromycetes</taxon>
        <taxon>Mucorales</taxon>
        <taxon>Mucorineae</taxon>
        <taxon>Mucoraceae</taxon>
        <taxon>Mucor</taxon>
    </lineage>
</organism>
<feature type="compositionally biased region" description="Polar residues" evidence="1">
    <location>
        <begin position="1"/>
        <end position="10"/>
    </location>
</feature>
<evidence type="ECO:0000256" key="1">
    <source>
        <dbReference type="SAM" id="MobiDB-lite"/>
    </source>
</evidence>
<protein>
    <submittedName>
        <fullName evidence="2">Uncharacterized protein</fullName>
    </submittedName>
</protein>
<evidence type="ECO:0000313" key="2">
    <source>
        <dbReference type="EMBL" id="GAN10148.1"/>
    </source>
</evidence>
<sequence length="73" mass="7796">MPLNIATNVSFEDENEGGDDVDKNANGNGGTADAVEAKVINGHAEQEATDAVVLLLTAKYSEIWIHLGHDFSR</sequence>
<name>A0A0C9N6C6_9FUNG</name>
<dbReference type="EMBL" id="DF836614">
    <property type="protein sequence ID" value="GAN10148.1"/>
    <property type="molecule type" value="Genomic_DNA"/>
</dbReference>
<proteinExistence type="predicted"/>
<feature type="region of interest" description="Disordered" evidence="1">
    <location>
        <begin position="1"/>
        <end position="30"/>
    </location>
</feature>
<dbReference type="AlphaFoldDB" id="A0A0C9N6C6"/>
<dbReference type="Proteomes" id="UP000053815">
    <property type="component" value="Unassembled WGS sequence"/>
</dbReference>